<dbReference type="InterPro" id="IPR055170">
    <property type="entry name" value="GFO_IDH_MocA-like_dom"/>
</dbReference>
<dbReference type="EMBL" id="CP020814">
    <property type="protein sequence ID" value="ARK29108.1"/>
    <property type="molecule type" value="Genomic_DNA"/>
</dbReference>
<keyword evidence="4" id="KW-1185">Reference proteome</keyword>
<dbReference type="GO" id="GO:0000166">
    <property type="term" value="F:nucleotide binding"/>
    <property type="evidence" value="ECO:0007669"/>
    <property type="project" value="InterPro"/>
</dbReference>
<dbReference type="RefSeq" id="WP_066156042.1">
    <property type="nucleotide sequence ID" value="NZ_CP020814.1"/>
</dbReference>
<evidence type="ECO:0000313" key="4">
    <source>
        <dbReference type="Proteomes" id="UP000193006"/>
    </source>
</evidence>
<dbReference type="STRING" id="199441.BkAM31D_04160"/>
<name>A0A1X9M6P7_9BACI</name>
<proteinExistence type="predicted"/>
<accession>A0A1X9M6P7</accession>
<gene>
    <name evidence="3" type="primary">afr_1</name>
    <name evidence="3" type="ORF">BkAM31D_04160</name>
</gene>
<protein>
    <submittedName>
        <fullName evidence="3">1,5-anhydro-D-fructose reductase</fullName>
        <ecNumber evidence="3">1.1.1.292</ecNumber>
    </submittedName>
</protein>
<reference evidence="3 4" key="1">
    <citation type="submission" date="2017-04" db="EMBL/GenBank/DDBJ databases">
        <title>Bacillus krulwichiae AM31D Genome sequencing and assembly.</title>
        <authorList>
            <person name="Krulwich T.A."/>
            <person name="Anastor L."/>
            <person name="Ehrlich R."/>
            <person name="Ehrlich G.D."/>
            <person name="Janto B."/>
        </authorList>
    </citation>
    <scope>NUCLEOTIDE SEQUENCE [LARGE SCALE GENOMIC DNA]</scope>
    <source>
        <strain evidence="3 4">AM31D</strain>
    </source>
</reference>
<keyword evidence="3" id="KW-0560">Oxidoreductase</keyword>
<feature type="domain" description="Gfo/Idh/MocA-like oxidoreductase N-terminal" evidence="1">
    <location>
        <begin position="2"/>
        <end position="119"/>
    </location>
</feature>
<dbReference type="PANTHER" id="PTHR43054:SF1">
    <property type="entry name" value="SCYLLO-INOSITOL 2-DEHYDROGENASE (NADP(+)) IOLU"/>
    <property type="match status" value="1"/>
</dbReference>
<evidence type="ECO:0000259" key="2">
    <source>
        <dbReference type="Pfam" id="PF22725"/>
    </source>
</evidence>
<dbReference type="Proteomes" id="UP000193006">
    <property type="component" value="Chromosome"/>
</dbReference>
<dbReference type="Gene3D" id="3.40.50.720">
    <property type="entry name" value="NAD(P)-binding Rossmann-like Domain"/>
    <property type="match status" value="1"/>
</dbReference>
<dbReference type="KEGG" id="bkw:BkAM31D_04160"/>
<evidence type="ECO:0000259" key="1">
    <source>
        <dbReference type="Pfam" id="PF01408"/>
    </source>
</evidence>
<dbReference type="SUPFAM" id="SSF51735">
    <property type="entry name" value="NAD(P)-binding Rossmann-fold domains"/>
    <property type="match status" value="1"/>
</dbReference>
<evidence type="ECO:0000313" key="3">
    <source>
        <dbReference type="EMBL" id="ARK29108.1"/>
    </source>
</evidence>
<dbReference type="Pfam" id="PF01408">
    <property type="entry name" value="GFO_IDH_MocA"/>
    <property type="match status" value="1"/>
</dbReference>
<sequence>MIRFAVIGTNWITENFIKAARKVEGFELTAVYSRTKERGQLFADQYNAPFVYTSLEEVATSSEVDAVYIASPNSHHANQAILMMNNGKHVLCEKPLASNTAEVERMITCAKENDVLLMEALKTTFVPNFNEIKKHIKKIGTVRRYVSSYCQYSSRYDRYKAGEQLNTFDPQFSNGALMDLGVYCVYPLVALFGEPKQVLGQSYMLESGVDGEGSLLLKYDQMEAVIMYSKISNSYLPSEIQGEEGSILIDHMNPPKGLKIQYRNGTSEQISLPQDEHSMLYEIEEFISLVKNNEKESNINTYENSLITARILEEARMKMNIVYPADRANKD</sequence>
<dbReference type="AlphaFoldDB" id="A0A1X9M6P7"/>
<dbReference type="Gene3D" id="3.30.360.10">
    <property type="entry name" value="Dihydrodipicolinate Reductase, domain 2"/>
    <property type="match status" value="1"/>
</dbReference>
<organism evidence="3 4">
    <name type="scientific">Halalkalibacter krulwichiae</name>
    <dbReference type="NCBI Taxonomy" id="199441"/>
    <lineage>
        <taxon>Bacteria</taxon>
        <taxon>Bacillati</taxon>
        <taxon>Bacillota</taxon>
        <taxon>Bacilli</taxon>
        <taxon>Bacillales</taxon>
        <taxon>Bacillaceae</taxon>
        <taxon>Halalkalibacter</taxon>
    </lineage>
</organism>
<dbReference type="GO" id="GO:0033712">
    <property type="term" value="F:1,5-anhydro-D-fructose reductase (1,5-anhydro-D-mannitol-forming) activity"/>
    <property type="evidence" value="ECO:0007669"/>
    <property type="project" value="UniProtKB-EC"/>
</dbReference>
<dbReference type="EC" id="1.1.1.292" evidence="3"/>
<dbReference type="SUPFAM" id="SSF55347">
    <property type="entry name" value="Glyceraldehyde-3-phosphate dehydrogenase-like, C-terminal domain"/>
    <property type="match status" value="1"/>
</dbReference>
<feature type="domain" description="GFO/IDH/MocA-like oxidoreductase" evidence="2">
    <location>
        <begin position="138"/>
        <end position="247"/>
    </location>
</feature>
<dbReference type="InterPro" id="IPR036291">
    <property type="entry name" value="NAD(P)-bd_dom_sf"/>
</dbReference>
<dbReference type="PANTHER" id="PTHR43054">
    <property type="match status" value="1"/>
</dbReference>
<dbReference type="InterPro" id="IPR000683">
    <property type="entry name" value="Gfo/Idh/MocA-like_OxRdtase_N"/>
</dbReference>
<dbReference type="Pfam" id="PF22725">
    <property type="entry name" value="GFO_IDH_MocA_C3"/>
    <property type="match status" value="1"/>
</dbReference>